<dbReference type="Proteomes" id="UP000318571">
    <property type="component" value="Chromosome 2"/>
</dbReference>
<evidence type="ECO:0000313" key="2">
    <source>
        <dbReference type="EMBL" id="TRY75528.1"/>
    </source>
</evidence>
<dbReference type="EMBL" id="VCGU01000005">
    <property type="protein sequence ID" value="TRY75528.1"/>
    <property type="molecule type" value="Genomic_DNA"/>
</dbReference>
<name>A0A553PCX8_TIGCA</name>
<sequence>MMYRLVSVLMLPSYDLVHLPDCHTGHLMSQLKDRIRVKLGVPQTSRSSWDMLLGSGTSSPSATMTRSSTSSRRLLSTQSKLRRRAPVGASAPGLFGRGCRCGVGSWIEESLRRCRQQEGEEEGQDAAIRLLPRRQDQEVIRVHCQKSNCCTNALNAFPSE</sequence>
<organism evidence="2 3">
    <name type="scientific">Tigriopus californicus</name>
    <name type="common">Marine copepod</name>
    <dbReference type="NCBI Taxonomy" id="6832"/>
    <lineage>
        <taxon>Eukaryota</taxon>
        <taxon>Metazoa</taxon>
        <taxon>Ecdysozoa</taxon>
        <taxon>Arthropoda</taxon>
        <taxon>Crustacea</taxon>
        <taxon>Multicrustacea</taxon>
        <taxon>Hexanauplia</taxon>
        <taxon>Copepoda</taxon>
        <taxon>Harpacticoida</taxon>
        <taxon>Harpacticidae</taxon>
        <taxon>Tigriopus</taxon>
    </lineage>
</organism>
<keyword evidence="3" id="KW-1185">Reference proteome</keyword>
<accession>A0A553PCX8</accession>
<comment type="caution">
    <text evidence="2">The sequence shown here is derived from an EMBL/GenBank/DDBJ whole genome shotgun (WGS) entry which is preliminary data.</text>
</comment>
<evidence type="ECO:0000256" key="1">
    <source>
        <dbReference type="SAM" id="MobiDB-lite"/>
    </source>
</evidence>
<evidence type="ECO:0000313" key="3">
    <source>
        <dbReference type="Proteomes" id="UP000318571"/>
    </source>
</evidence>
<protein>
    <submittedName>
        <fullName evidence="2">Uncharacterized protein</fullName>
    </submittedName>
</protein>
<dbReference type="AlphaFoldDB" id="A0A553PCX8"/>
<feature type="compositionally biased region" description="Low complexity" evidence="1">
    <location>
        <begin position="57"/>
        <end position="79"/>
    </location>
</feature>
<feature type="region of interest" description="Disordered" evidence="1">
    <location>
        <begin position="50"/>
        <end position="87"/>
    </location>
</feature>
<reference evidence="2 3" key="1">
    <citation type="journal article" date="2018" name="Nat. Ecol. Evol.">
        <title>Genomic signatures of mitonuclear coevolution across populations of Tigriopus californicus.</title>
        <authorList>
            <person name="Barreto F.S."/>
            <person name="Watson E.T."/>
            <person name="Lima T.G."/>
            <person name="Willett C.S."/>
            <person name="Edmands S."/>
            <person name="Li W."/>
            <person name="Burton R.S."/>
        </authorList>
    </citation>
    <scope>NUCLEOTIDE SEQUENCE [LARGE SCALE GENOMIC DNA]</scope>
    <source>
        <strain evidence="2 3">San Diego</strain>
    </source>
</reference>
<gene>
    <name evidence="2" type="ORF">TCAL_15569</name>
</gene>
<proteinExistence type="predicted"/>